<protein>
    <submittedName>
        <fullName evidence="2">Uncharacterized protein</fullName>
    </submittedName>
</protein>
<comment type="caution">
    <text evidence="2">The sequence shown here is derived from an EMBL/GenBank/DDBJ whole genome shotgun (WGS) entry which is preliminary data.</text>
</comment>
<gene>
    <name evidence="2" type="ORF">AS030_18930</name>
</gene>
<organism evidence="2 3">
    <name type="scientific">Fictibacillus enclensis</name>
    <dbReference type="NCBI Taxonomy" id="1017270"/>
    <lineage>
        <taxon>Bacteria</taxon>
        <taxon>Bacillati</taxon>
        <taxon>Bacillota</taxon>
        <taxon>Bacilli</taxon>
        <taxon>Bacillales</taxon>
        <taxon>Fictibacillaceae</taxon>
        <taxon>Fictibacillus</taxon>
    </lineage>
</organism>
<feature type="compositionally biased region" description="Basic and acidic residues" evidence="1">
    <location>
        <begin position="40"/>
        <end position="55"/>
    </location>
</feature>
<proteinExistence type="predicted"/>
<keyword evidence="3" id="KW-1185">Reference proteome</keyword>
<dbReference type="Proteomes" id="UP000054099">
    <property type="component" value="Unassembled WGS sequence"/>
</dbReference>
<feature type="region of interest" description="Disordered" evidence="1">
    <location>
        <begin position="1"/>
        <end position="65"/>
    </location>
</feature>
<evidence type="ECO:0000313" key="2">
    <source>
        <dbReference type="EMBL" id="KSU81026.1"/>
    </source>
</evidence>
<name>A0A0V8J1R5_9BACL</name>
<dbReference type="AlphaFoldDB" id="A0A0V8J1R5"/>
<accession>A0A0V8J1R5</accession>
<sequence>MYVKLAKHSLSSGKSGTDETKEALAPVREALAPITLSPRQSEHHGTEIDDSHEPPLKTQKHPSFF</sequence>
<reference evidence="2 3" key="1">
    <citation type="journal article" date="2014" name="Antonie Van Leeuwenhoek">
        <title>Fictibacillus enclensis sp. nov., isolated from marine sediment.</title>
        <authorList>
            <person name="Dastager S.G."/>
            <person name="Mawlankar R."/>
            <person name="Srinivasan K."/>
            <person name="Tang S.K."/>
            <person name="Lee J.C."/>
            <person name="Ramana V.V."/>
            <person name="Shouche Y.S."/>
        </authorList>
    </citation>
    <scope>NUCLEOTIDE SEQUENCE [LARGE SCALE GENOMIC DNA]</scope>
    <source>
        <strain evidence="2 3">NIO-1003</strain>
    </source>
</reference>
<evidence type="ECO:0000313" key="3">
    <source>
        <dbReference type="Proteomes" id="UP000054099"/>
    </source>
</evidence>
<evidence type="ECO:0000256" key="1">
    <source>
        <dbReference type="SAM" id="MobiDB-lite"/>
    </source>
</evidence>
<dbReference type="EMBL" id="LNQN01000006">
    <property type="protein sequence ID" value="KSU81026.1"/>
    <property type="molecule type" value="Genomic_DNA"/>
</dbReference>